<dbReference type="Gene3D" id="3.20.20.80">
    <property type="entry name" value="Glycosidases"/>
    <property type="match status" value="1"/>
</dbReference>
<dbReference type="PANTHER" id="PTHR10353">
    <property type="entry name" value="GLYCOSYL HYDROLASE"/>
    <property type="match status" value="1"/>
</dbReference>
<dbReference type="PANTHER" id="PTHR10353:SF209">
    <property type="entry name" value="GALACTOLIPID GALACTOSYLTRANSFERASE SFR2, CHLOROPLASTIC"/>
    <property type="match status" value="1"/>
</dbReference>
<accession>A0A9D6LNX6</accession>
<dbReference type="EMBL" id="JACQCQ010000013">
    <property type="protein sequence ID" value="MBI3627914.1"/>
    <property type="molecule type" value="Genomic_DNA"/>
</dbReference>
<dbReference type="Proteomes" id="UP000808388">
    <property type="component" value="Unassembled WGS sequence"/>
</dbReference>
<gene>
    <name evidence="5" type="ORF">HY220_04215</name>
</gene>
<comment type="similarity">
    <text evidence="1 4">Belongs to the glycosyl hydrolase 1 family.</text>
</comment>
<keyword evidence="2 5" id="KW-0378">Hydrolase</keyword>
<dbReference type="PROSITE" id="PS00653">
    <property type="entry name" value="GLYCOSYL_HYDROL_F1_2"/>
    <property type="match status" value="1"/>
</dbReference>
<evidence type="ECO:0000256" key="3">
    <source>
        <dbReference type="ARBA" id="ARBA00023295"/>
    </source>
</evidence>
<name>A0A9D6LNX6_9BACT</name>
<dbReference type="AlphaFoldDB" id="A0A9D6LNX6"/>
<evidence type="ECO:0000256" key="1">
    <source>
        <dbReference type="ARBA" id="ARBA00010838"/>
    </source>
</evidence>
<dbReference type="InterPro" id="IPR017853">
    <property type="entry name" value="GH"/>
</dbReference>
<evidence type="ECO:0000313" key="6">
    <source>
        <dbReference type="Proteomes" id="UP000808388"/>
    </source>
</evidence>
<dbReference type="Pfam" id="PF00232">
    <property type="entry name" value="Glyco_hydro_1"/>
    <property type="match status" value="2"/>
</dbReference>
<evidence type="ECO:0000256" key="4">
    <source>
        <dbReference type="RuleBase" id="RU003690"/>
    </source>
</evidence>
<proteinExistence type="inferred from homology"/>
<dbReference type="InterPro" id="IPR033132">
    <property type="entry name" value="GH_1_N_CS"/>
</dbReference>
<comment type="caution">
    <text evidence="5">The sequence shown here is derived from an EMBL/GenBank/DDBJ whole genome shotgun (WGS) entry which is preliminary data.</text>
</comment>
<evidence type="ECO:0000313" key="5">
    <source>
        <dbReference type="EMBL" id="MBI3627914.1"/>
    </source>
</evidence>
<dbReference type="InterPro" id="IPR001360">
    <property type="entry name" value="Glyco_hydro_1"/>
</dbReference>
<dbReference type="PRINTS" id="PR00131">
    <property type="entry name" value="GLHYDRLASE1"/>
</dbReference>
<organism evidence="5 6">
    <name type="scientific">Candidatus Sungiibacteriota bacterium</name>
    <dbReference type="NCBI Taxonomy" id="2750080"/>
    <lineage>
        <taxon>Bacteria</taxon>
        <taxon>Candidatus Sungiibacteriota</taxon>
    </lineage>
</organism>
<sequence>METFKFPSGFFWGAATSAHQVEGANHNDWTEWEESPKRVLELKTEGLNPEDYISGRASDHYNRFREDFDIAKDLGHNAHRFSLEWSYIEPKKGKFDQAAIEHYREVIKALRERGIEPFLTLWHFTLPIWLRNQGGIQSSQFPMYFERYVKKMAEAFGGDVRHWITINEPEIYALNSYLRGKWGPQKKNIFLFYKAIARLITAHRKAYQAVKGVRPDAKVGLAVNIVYFESAGGPVNYILKWAADRIWNYHVLNHTRGHFDFIGLNHYFHNRIHYGFGRNKNKKVSDMGWEIFDGSLYHALMGLHRRFNASIIVTENGLADAKDNYRPAYIQDNVKSVARALTKGVNCFGYLHWSLIDNFEWDSGFSPRFGLVEVNYKTQERKIRPSALEYKKIIATNTIPLGD</sequence>
<dbReference type="GO" id="GO:0008422">
    <property type="term" value="F:beta-glucosidase activity"/>
    <property type="evidence" value="ECO:0007669"/>
    <property type="project" value="TreeGrafter"/>
</dbReference>
<protein>
    <submittedName>
        <fullName evidence="5">Glycoside hydrolase family 1 protein</fullName>
    </submittedName>
</protein>
<keyword evidence="3" id="KW-0326">Glycosidase</keyword>
<reference evidence="5" key="1">
    <citation type="submission" date="2020-07" db="EMBL/GenBank/DDBJ databases">
        <title>Huge and variable diversity of episymbiotic CPR bacteria and DPANN archaea in groundwater ecosystems.</title>
        <authorList>
            <person name="He C.Y."/>
            <person name="Keren R."/>
            <person name="Whittaker M."/>
            <person name="Farag I.F."/>
            <person name="Doudna J."/>
            <person name="Cate J.H.D."/>
            <person name="Banfield J.F."/>
        </authorList>
    </citation>
    <scope>NUCLEOTIDE SEQUENCE</scope>
    <source>
        <strain evidence="5">NC_groundwater_972_Pr1_S-0.2um_49_27</strain>
    </source>
</reference>
<dbReference type="SUPFAM" id="SSF51445">
    <property type="entry name" value="(Trans)glycosidases"/>
    <property type="match status" value="1"/>
</dbReference>
<dbReference type="GO" id="GO:0005975">
    <property type="term" value="P:carbohydrate metabolic process"/>
    <property type="evidence" value="ECO:0007669"/>
    <property type="project" value="InterPro"/>
</dbReference>
<evidence type="ECO:0000256" key="2">
    <source>
        <dbReference type="ARBA" id="ARBA00022801"/>
    </source>
</evidence>